<organism evidence="9 10">
    <name type="scientific">Saccharopolyspora mangrovi</name>
    <dbReference type="NCBI Taxonomy" id="3082379"/>
    <lineage>
        <taxon>Bacteria</taxon>
        <taxon>Bacillati</taxon>
        <taxon>Actinomycetota</taxon>
        <taxon>Actinomycetes</taxon>
        <taxon>Pseudonocardiales</taxon>
        <taxon>Pseudonocardiaceae</taxon>
        <taxon>Saccharopolyspora</taxon>
    </lineage>
</organism>
<gene>
    <name evidence="9" type="ORF">R4I43_31315</name>
</gene>
<evidence type="ECO:0000256" key="7">
    <source>
        <dbReference type="SAM" id="Phobius"/>
    </source>
</evidence>
<evidence type="ECO:0000256" key="2">
    <source>
        <dbReference type="ARBA" id="ARBA00022448"/>
    </source>
</evidence>
<sequence length="448" mass="47884">MTSTPERDEKVHDRPVPPEDLRKVKRAALASLLGTSLEYYEFFLYGSAAALVFGKVFFPAENEFIGTLLSLATFAIAYLVRPIAAAVLGHFGDRIGRKKMLMFILALMGTATFLIGCLPGYDTIGIWAPILLIVLRVLQGVSVAGEQAGSSTLTLEHSPHGRRAFFTSFTPAGSAGGFLLGTAVFAAVSELPEDMLLSWGWRVPFWASAVLVVGAYLVRRHLEEPEALAEARASGKAESAPLSVLLRTHRKDLIRVFVISLYATIQQVPPIFGVAFATSPAVGIAKSTMLWTTVASFVVGLMVFPLAGAAADRYGRKPVFLVGVLGSGVMIFVYFSAITSGEISMIFLAAIVLNGMVGVLPTAIHPSFFGEMFHVKVRFTGLALGTQIGFAICGLTPTIGWALIGEGGTNWLPVAWMFLGFCLVSAVAATTARETYRTPLGELGNPVS</sequence>
<comment type="caution">
    <text evidence="9">The sequence shown here is derived from an EMBL/GenBank/DDBJ whole genome shotgun (WGS) entry which is preliminary data.</text>
</comment>
<dbReference type="InterPro" id="IPR005829">
    <property type="entry name" value="Sugar_transporter_CS"/>
</dbReference>
<keyword evidence="6 7" id="KW-0472">Membrane</keyword>
<evidence type="ECO:0000313" key="10">
    <source>
        <dbReference type="Proteomes" id="UP001327093"/>
    </source>
</evidence>
<feature type="transmembrane region" description="Helical" evidence="7">
    <location>
        <begin position="100"/>
        <end position="121"/>
    </location>
</feature>
<dbReference type="SUPFAM" id="SSF103473">
    <property type="entry name" value="MFS general substrate transporter"/>
    <property type="match status" value="1"/>
</dbReference>
<feature type="transmembrane region" description="Helical" evidence="7">
    <location>
        <begin position="319"/>
        <end position="337"/>
    </location>
</feature>
<evidence type="ECO:0000256" key="1">
    <source>
        <dbReference type="ARBA" id="ARBA00004651"/>
    </source>
</evidence>
<feature type="transmembrane region" description="Helical" evidence="7">
    <location>
        <begin position="253"/>
        <end position="277"/>
    </location>
</feature>
<feature type="transmembrane region" description="Helical" evidence="7">
    <location>
        <begin position="165"/>
        <end position="187"/>
    </location>
</feature>
<feature type="transmembrane region" description="Helical" evidence="7">
    <location>
        <begin position="39"/>
        <end position="58"/>
    </location>
</feature>
<dbReference type="Proteomes" id="UP001327093">
    <property type="component" value="Unassembled WGS sequence"/>
</dbReference>
<evidence type="ECO:0000256" key="3">
    <source>
        <dbReference type="ARBA" id="ARBA00022475"/>
    </source>
</evidence>
<dbReference type="PANTHER" id="PTHR43045">
    <property type="entry name" value="SHIKIMATE TRANSPORTER"/>
    <property type="match status" value="1"/>
</dbReference>
<dbReference type="Gene3D" id="1.20.1250.20">
    <property type="entry name" value="MFS general substrate transporter like domains"/>
    <property type="match status" value="1"/>
</dbReference>
<reference evidence="9 10" key="1">
    <citation type="submission" date="2023-10" db="EMBL/GenBank/DDBJ databases">
        <title>Saccharopolyspora sp. nov., isolated from mangrove soil.</title>
        <authorList>
            <person name="Lu Y."/>
            <person name="Liu W."/>
        </authorList>
    </citation>
    <scope>NUCLEOTIDE SEQUENCE [LARGE SCALE GENOMIC DNA]</scope>
    <source>
        <strain evidence="9 10">S2-29</strain>
    </source>
</reference>
<evidence type="ECO:0000256" key="4">
    <source>
        <dbReference type="ARBA" id="ARBA00022692"/>
    </source>
</evidence>
<keyword evidence="4 7" id="KW-0812">Transmembrane</keyword>
<dbReference type="InterPro" id="IPR036259">
    <property type="entry name" value="MFS_trans_sf"/>
</dbReference>
<feature type="domain" description="Major facilitator superfamily (MFS) profile" evidence="8">
    <location>
        <begin position="27"/>
        <end position="437"/>
    </location>
</feature>
<feature type="transmembrane region" description="Helical" evidence="7">
    <location>
        <begin position="410"/>
        <end position="429"/>
    </location>
</feature>
<feature type="transmembrane region" description="Helical" evidence="7">
    <location>
        <begin position="343"/>
        <end position="369"/>
    </location>
</feature>
<feature type="transmembrane region" description="Helical" evidence="7">
    <location>
        <begin position="381"/>
        <end position="404"/>
    </location>
</feature>
<dbReference type="InterPro" id="IPR020846">
    <property type="entry name" value="MFS_dom"/>
</dbReference>
<dbReference type="PROSITE" id="PS50850">
    <property type="entry name" value="MFS"/>
    <property type="match status" value="1"/>
</dbReference>
<evidence type="ECO:0000256" key="6">
    <source>
        <dbReference type="ARBA" id="ARBA00023136"/>
    </source>
</evidence>
<proteinExistence type="predicted"/>
<keyword evidence="2" id="KW-0813">Transport</keyword>
<comment type="subcellular location">
    <subcellularLocation>
        <location evidence="1">Cell membrane</location>
        <topology evidence="1">Multi-pass membrane protein</topology>
    </subcellularLocation>
</comment>
<accession>A0ABU6AK61</accession>
<dbReference type="EMBL" id="JAWLNX010000034">
    <property type="protein sequence ID" value="MEB3371898.1"/>
    <property type="molecule type" value="Genomic_DNA"/>
</dbReference>
<keyword evidence="5 7" id="KW-1133">Transmembrane helix</keyword>
<feature type="transmembrane region" description="Helical" evidence="7">
    <location>
        <begin position="127"/>
        <end position="145"/>
    </location>
</feature>
<dbReference type="PANTHER" id="PTHR43045:SF1">
    <property type="entry name" value="SHIKIMATE TRANSPORTER"/>
    <property type="match status" value="1"/>
</dbReference>
<feature type="transmembrane region" description="Helical" evidence="7">
    <location>
        <begin position="199"/>
        <end position="218"/>
    </location>
</feature>
<name>A0ABU6AK61_9PSEU</name>
<protein>
    <submittedName>
        <fullName evidence="9">MFS transporter</fullName>
    </submittedName>
</protein>
<dbReference type="RefSeq" id="WP_324269325.1">
    <property type="nucleotide sequence ID" value="NZ_JAWLNX010000034.1"/>
</dbReference>
<dbReference type="CDD" id="cd17369">
    <property type="entry name" value="MFS_ShiA_like"/>
    <property type="match status" value="1"/>
</dbReference>
<feature type="transmembrane region" description="Helical" evidence="7">
    <location>
        <begin position="289"/>
        <end position="307"/>
    </location>
</feature>
<feature type="transmembrane region" description="Helical" evidence="7">
    <location>
        <begin position="64"/>
        <end position="88"/>
    </location>
</feature>
<evidence type="ECO:0000259" key="8">
    <source>
        <dbReference type="PROSITE" id="PS50850"/>
    </source>
</evidence>
<dbReference type="PROSITE" id="PS00216">
    <property type="entry name" value="SUGAR_TRANSPORT_1"/>
    <property type="match status" value="1"/>
</dbReference>
<keyword evidence="10" id="KW-1185">Reference proteome</keyword>
<dbReference type="InterPro" id="IPR005828">
    <property type="entry name" value="MFS_sugar_transport-like"/>
</dbReference>
<dbReference type="Pfam" id="PF00083">
    <property type="entry name" value="Sugar_tr"/>
    <property type="match status" value="2"/>
</dbReference>
<evidence type="ECO:0000313" key="9">
    <source>
        <dbReference type="EMBL" id="MEB3371898.1"/>
    </source>
</evidence>
<evidence type="ECO:0000256" key="5">
    <source>
        <dbReference type="ARBA" id="ARBA00022989"/>
    </source>
</evidence>
<keyword evidence="3" id="KW-1003">Cell membrane</keyword>